<evidence type="ECO:0000313" key="1">
    <source>
        <dbReference type="EMBL" id="PTQ34260.1"/>
    </source>
</evidence>
<dbReference type="EMBL" id="KZ772754">
    <property type="protein sequence ID" value="PTQ34260.1"/>
    <property type="molecule type" value="Genomic_DNA"/>
</dbReference>
<name>A0A2R6WK66_MARPO</name>
<sequence>MLEHPRTPGFETPASSQLFTVSDLREACLVVRKPLSFGHSALYTLRNPLRGVNTFVSTFLSAREGNSSFSCLPCALCCCRCLVYVFLLHLFDVVSSTISSTTFLNILHCFRR</sequence>
<evidence type="ECO:0000313" key="2">
    <source>
        <dbReference type="Proteomes" id="UP000244005"/>
    </source>
</evidence>
<gene>
    <name evidence="1" type="ORF">MARPO_0082s0087</name>
</gene>
<dbReference type="AlphaFoldDB" id="A0A2R6WK66"/>
<reference evidence="2" key="1">
    <citation type="journal article" date="2017" name="Cell">
        <title>Insights into land plant evolution garnered from the Marchantia polymorpha genome.</title>
        <authorList>
            <person name="Bowman J.L."/>
            <person name="Kohchi T."/>
            <person name="Yamato K.T."/>
            <person name="Jenkins J."/>
            <person name="Shu S."/>
            <person name="Ishizaki K."/>
            <person name="Yamaoka S."/>
            <person name="Nishihama R."/>
            <person name="Nakamura Y."/>
            <person name="Berger F."/>
            <person name="Adam C."/>
            <person name="Aki S.S."/>
            <person name="Althoff F."/>
            <person name="Araki T."/>
            <person name="Arteaga-Vazquez M.A."/>
            <person name="Balasubrmanian S."/>
            <person name="Barry K."/>
            <person name="Bauer D."/>
            <person name="Boehm C.R."/>
            <person name="Briginshaw L."/>
            <person name="Caballero-Perez J."/>
            <person name="Catarino B."/>
            <person name="Chen F."/>
            <person name="Chiyoda S."/>
            <person name="Chovatia M."/>
            <person name="Davies K.M."/>
            <person name="Delmans M."/>
            <person name="Demura T."/>
            <person name="Dierschke T."/>
            <person name="Dolan L."/>
            <person name="Dorantes-Acosta A.E."/>
            <person name="Eklund D.M."/>
            <person name="Florent S.N."/>
            <person name="Flores-Sandoval E."/>
            <person name="Fujiyama A."/>
            <person name="Fukuzawa H."/>
            <person name="Galik B."/>
            <person name="Grimanelli D."/>
            <person name="Grimwood J."/>
            <person name="Grossniklaus U."/>
            <person name="Hamada T."/>
            <person name="Haseloff J."/>
            <person name="Hetherington A.J."/>
            <person name="Higo A."/>
            <person name="Hirakawa Y."/>
            <person name="Hundley H.N."/>
            <person name="Ikeda Y."/>
            <person name="Inoue K."/>
            <person name="Inoue S.I."/>
            <person name="Ishida S."/>
            <person name="Jia Q."/>
            <person name="Kakita M."/>
            <person name="Kanazawa T."/>
            <person name="Kawai Y."/>
            <person name="Kawashima T."/>
            <person name="Kennedy M."/>
            <person name="Kinose K."/>
            <person name="Kinoshita T."/>
            <person name="Kohara Y."/>
            <person name="Koide E."/>
            <person name="Komatsu K."/>
            <person name="Kopischke S."/>
            <person name="Kubo M."/>
            <person name="Kyozuka J."/>
            <person name="Lagercrantz U."/>
            <person name="Lin S.S."/>
            <person name="Lindquist E."/>
            <person name="Lipzen A.M."/>
            <person name="Lu C.W."/>
            <person name="De Luna E."/>
            <person name="Martienssen R.A."/>
            <person name="Minamino N."/>
            <person name="Mizutani M."/>
            <person name="Mizutani M."/>
            <person name="Mochizuki N."/>
            <person name="Monte I."/>
            <person name="Mosher R."/>
            <person name="Nagasaki H."/>
            <person name="Nakagami H."/>
            <person name="Naramoto S."/>
            <person name="Nishitani K."/>
            <person name="Ohtani M."/>
            <person name="Okamoto T."/>
            <person name="Okumura M."/>
            <person name="Phillips J."/>
            <person name="Pollak B."/>
            <person name="Reinders A."/>
            <person name="Rovekamp M."/>
            <person name="Sano R."/>
            <person name="Sawa S."/>
            <person name="Schmid M.W."/>
            <person name="Shirakawa M."/>
            <person name="Solano R."/>
            <person name="Spunde A."/>
            <person name="Suetsugu N."/>
            <person name="Sugano S."/>
            <person name="Sugiyama A."/>
            <person name="Sun R."/>
            <person name="Suzuki Y."/>
            <person name="Takenaka M."/>
            <person name="Takezawa D."/>
            <person name="Tomogane H."/>
            <person name="Tsuzuki M."/>
            <person name="Ueda T."/>
            <person name="Umeda M."/>
            <person name="Ward J.M."/>
            <person name="Watanabe Y."/>
            <person name="Yazaki K."/>
            <person name="Yokoyama R."/>
            <person name="Yoshitake Y."/>
            <person name="Yotsui I."/>
            <person name="Zachgo S."/>
            <person name="Schmutz J."/>
        </authorList>
    </citation>
    <scope>NUCLEOTIDE SEQUENCE [LARGE SCALE GENOMIC DNA]</scope>
    <source>
        <strain evidence="2">Tak-1</strain>
    </source>
</reference>
<accession>A0A2R6WK66</accession>
<protein>
    <submittedName>
        <fullName evidence="1">Uncharacterized protein</fullName>
    </submittedName>
</protein>
<dbReference type="Proteomes" id="UP000244005">
    <property type="component" value="Unassembled WGS sequence"/>
</dbReference>
<organism evidence="1 2">
    <name type="scientific">Marchantia polymorpha</name>
    <name type="common">Common liverwort</name>
    <name type="synonym">Marchantia aquatica</name>
    <dbReference type="NCBI Taxonomy" id="3197"/>
    <lineage>
        <taxon>Eukaryota</taxon>
        <taxon>Viridiplantae</taxon>
        <taxon>Streptophyta</taxon>
        <taxon>Embryophyta</taxon>
        <taxon>Marchantiophyta</taxon>
        <taxon>Marchantiopsida</taxon>
        <taxon>Marchantiidae</taxon>
        <taxon>Marchantiales</taxon>
        <taxon>Marchantiaceae</taxon>
        <taxon>Marchantia</taxon>
    </lineage>
</organism>
<keyword evidence="2" id="KW-1185">Reference proteome</keyword>
<proteinExistence type="predicted"/>